<protein>
    <submittedName>
        <fullName evidence="1">Uncharacterized protein</fullName>
    </submittedName>
</protein>
<evidence type="ECO:0000313" key="1">
    <source>
        <dbReference type="EMBL" id="MBK1882127.1"/>
    </source>
</evidence>
<organism evidence="1 2">
    <name type="scientific">Luteolibacter pohnpeiensis</name>
    <dbReference type="NCBI Taxonomy" id="454153"/>
    <lineage>
        <taxon>Bacteria</taxon>
        <taxon>Pseudomonadati</taxon>
        <taxon>Verrucomicrobiota</taxon>
        <taxon>Verrucomicrobiia</taxon>
        <taxon>Verrucomicrobiales</taxon>
        <taxon>Verrucomicrobiaceae</taxon>
        <taxon>Luteolibacter</taxon>
    </lineage>
</organism>
<comment type="caution">
    <text evidence="1">The sequence shown here is derived from an EMBL/GenBank/DDBJ whole genome shotgun (WGS) entry which is preliminary data.</text>
</comment>
<reference evidence="1" key="1">
    <citation type="submission" date="2021-01" db="EMBL/GenBank/DDBJ databases">
        <title>Modified the classification status of verrucomicrobia.</title>
        <authorList>
            <person name="Feng X."/>
        </authorList>
    </citation>
    <scope>NUCLEOTIDE SEQUENCE</scope>
    <source>
        <strain evidence="1">KCTC 22041</strain>
    </source>
</reference>
<evidence type="ECO:0000313" key="2">
    <source>
        <dbReference type="Proteomes" id="UP000603141"/>
    </source>
</evidence>
<dbReference type="AlphaFoldDB" id="A0A934VU43"/>
<dbReference type="Proteomes" id="UP000603141">
    <property type="component" value="Unassembled WGS sequence"/>
</dbReference>
<accession>A0A934VU43</accession>
<sequence>MNILVKLMSIGVLDSNVLQRLYRPGMKAPELRKALAEYESVWFREVDTVICRMSLSLDSQLYGFPLQALDILACRVSAASVLLGSLSTGKHSPFGPPVWSTGECIHWLLSDWWEEHGRSSSVDIFLSNPG</sequence>
<dbReference type="RefSeq" id="WP_200268959.1">
    <property type="nucleotide sequence ID" value="NZ_JAENIJ010000008.1"/>
</dbReference>
<keyword evidence="2" id="KW-1185">Reference proteome</keyword>
<proteinExistence type="predicted"/>
<dbReference type="EMBL" id="JAENIJ010000008">
    <property type="protein sequence ID" value="MBK1882127.1"/>
    <property type="molecule type" value="Genomic_DNA"/>
</dbReference>
<name>A0A934VU43_9BACT</name>
<gene>
    <name evidence="1" type="ORF">JIN85_06865</name>
</gene>